<dbReference type="GO" id="GO:0016747">
    <property type="term" value="F:acyltransferase activity, transferring groups other than amino-acyl groups"/>
    <property type="evidence" value="ECO:0007669"/>
    <property type="project" value="InterPro"/>
</dbReference>
<proteinExistence type="predicted"/>
<dbReference type="SUPFAM" id="SSF55729">
    <property type="entry name" value="Acyl-CoA N-acyltransferases (Nat)"/>
    <property type="match status" value="1"/>
</dbReference>
<dbReference type="OrthoDB" id="9793389at2"/>
<keyword evidence="4" id="KW-1185">Reference proteome</keyword>
<gene>
    <name evidence="3" type="ORF">DFQ05_0691</name>
</gene>
<dbReference type="Proteomes" id="UP000295714">
    <property type="component" value="Unassembled WGS sequence"/>
</dbReference>
<dbReference type="RefSeq" id="WP_132703574.1">
    <property type="nucleotide sequence ID" value="NZ_SMGI01000001.1"/>
</dbReference>
<dbReference type="PROSITE" id="PS51729">
    <property type="entry name" value="GNAT_YJDJ"/>
    <property type="match status" value="1"/>
</dbReference>
<evidence type="ECO:0000259" key="1">
    <source>
        <dbReference type="PROSITE" id="PS51186"/>
    </source>
</evidence>
<evidence type="ECO:0000313" key="3">
    <source>
        <dbReference type="EMBL" id="TCK69172.1"/>
    </source>
</evidence>
<name>A0A4R1KVF8_9FLAO</name>
<dbReference type="InterPro" id="IPR000182">
    <property type="entry name" value="GNAT_dom"/>
</dbReference>
<evidence type="ECO:0000313" key="4">
    <source>
        <dbReference type="Proteomes" id="UP000295714"/>
    </source>
</evidence>
<protein>
    <submittedName>
        <fullName evidence="3">Uncharacterized protein</fullName>
    </submittedName>
</protein>
<dbReference type="PROSITE" id="PS51186">
    <property type="entry name" value="GNAT"/>
    <property type="match status" value="1"/>
</dbReference>
<dbReference type="InterPro" id="IPR031165">
    <property type="entry name" value="GNAT_YJDJ"/>
</dbReference>
<organism evidence="3 4">
    <name type="scientific">Winogradskyella wandonensis</name>
    <dbReference type="NCBI Taxonomy" id="1442586"/>
    <lineage>
        <taxon>Bacteria</taxon>
        <taxon>Pseudomonadati</taxon>
        <taxon>Bacteroidota</taxon>
        <taxon>Flavobacteriia</taxon>
        <taxon>Flavobacteriales</taxon>
        <taxon>Flavobacteriaceae</taxon>
        <taxon>Winogradskyella</taxon>
    </lineage>
</organism>
<dbReference type="InterPro" id="IPR045057">
    <property type="entry name" value="Gcn5-rel_NAT"/>
</dbReference>
<dbReference type="EMBL" id="SMGI01000001">
    <property type="protein sequence ID" value="TCK69172.1"/>
    <property type="molecule type" value="Genomic_DNA"/>
</dbReference>
<dbReference type="InterPro" id="IPR016181">
    <property type="entry name" value="Acyl_CoA_acyltransferase"/>
</dbReference>
<reference evidence="3 4" key="1">
    <citation type="journal article" date="2015" name="Stand. Genomic Sci.">
        <title>Genomic Encyclopedia of Bacterial and Archaeal Type Strains, Phase III: the genomes of soil and plant-associated and newly described type strains.</title>
        <authorList>
            <person name="Whitman W.B."/>
            <person name="Woyke T."/>
            <person name="Klenk H.P."/>
            <person name="Zhou Y."/>
            <person name="Lilburn T.G."/>
            <person name="Beck B.J."/>
            <person name="De Vos P."/>
            <person name="Vandamme P."/>
            <person name="Eisen J.A."/>
            <person name="Garrity G."/>
            <person name="Hugenholtz P."/>
            <person name="Kyrpides N.C."/>
        </authorList>
    </citation>
    <scope>NUCLEOTIDE SEQUENCE [LARGE SCALE GENOMIC DNA]</scope>
    <source>
        <strain evidence="3 4">CECT 8445</strain>
    </source>
</reference>
<feature type="domain" description="N-acetyltransferase" evidence="2">
    <location>
        <begin position="6"/>
        <end position="93"/>
    </location>
</feature>
<accession>A0A4R1KVF8</accession>
<comment type="caution">
    <text evidence="3">The sequence shown here is derived from an EMBL/GenBank/DDBJ whole genome shotgun (WGS) entry which is preliminary data.</text>
</comment>
<dbReference type="Pfam" id="PF14542">
    <property type="entry name" value="Acetyltransf_CG"/>
    <property type="match status" value="1"/>
</dbReference>
<evidence type="ECO:0000259" key="2">
    <source>
        <dbReference type="PROSITE" id="PS51729"/>
    </source>
</evidence>
<dbReference type="AlphaFoldDB" id="A0A4R1KVF8"/>
<dbReference type="CDD" id="cd04301">
    <property type="entry name" value="NAT_SF"/>
    <property type="match status" value="1"/>
</dbReference>
<dbReference type="PANTHER" id="PTHR31435:SF10">
    <property type="entry name" value="BSR4717 PROTEIN"/>
    <property type="match status" value="1"/>
</dbReference>
<feature type="domain" description="N-acetyltransferase" evidence="1">
    <location>
        <begin position="1"/>
        <end position="93"/>
    </location>
</feature>
<sequence>MDIKHDNSESKGRFYIENEEKVIAEMTYSKAGSEKIIIDHTEVDESLQGQGIGFKLVEEAVNFARENNLKILPLCPFAKAVFKKNDSYKDVLF</sequence>
<dbReference type="PANTHER" id="PTHR31435">
    <property type="entry name" value="PROTEIN NATD1"/>
    <property type="match status" value="1"/>
</dbReference>
<dbReference type="Gene3D" id="3.40.630.30">
    <property type="match status" value="1"/>
</dbReference>